<dbReference type="PROSITE" id="PS51417">
    <property type="entry name" value="ARF"/>
    <property type="match status" value="1"/>
</dbReference>
<evidence type="ECO:0000313" key="13">
    <source>
        <dbReference type="EMBL" id="CAF4076769.1"/>
    </source>
</evidence>
<dbReference type="GO" id="GO:0005525">
    <property type="term" value="F:GTP binding"/>
    <property type="evidence" value="ECO:0007669"/>
    <property type="project" value="UniProtKB-KW"/>
</dbReference>
<keyword evidence="9 11" id="KW-0342">GTP-binding</keyword>
<dbReference type="PANTHER" id="PTHR11711">
    <property type="entry name" value="ADP RIBOSYLATION FACTOR-RELATED"/>
    <property type="match status" value="1"/>
</dbReference>
<evidence type="ECO:0000256" key="8">
    <source>
        <dbReference type="ARBA" id="ARBA00023034"/>
    </source>
</evidence>
<comment type="similarity">
    <text evidence="2">Belongs to the small GTPase superfamily. Arf family.</text>
</comment>
<keyword evidence="6" id="KW-0931">ER-Golgi transport</keyword>
<accession>A0A819STH0</accession>
<keyword evidence="3" id="KW-0813">Transport</keyword>
<dbReference type="CDD" id="cd00878">
    <property type="entry name" value="Arf_Arl"/>
    <property type="match status" value="1"/>
</dbReference>
<keyword evidence="12" id="KW-0460">Magnesium</keyword>
<evidence type="ECO:0000256" key="12">
    <source>
        <dbReference type="PIRSR" id="PIRSR606689-2"/>
    </source>
</evidence>
<dbReference type="GO" id="GO:0005794">
    <property type="term" value="C:Golgi apparatus"/>
    <property type="evidence" value="ECO:0007669"/>
    <property type="project" value="UniProtKB-SubCell"/>
</dbReference>
<feature type="binding site" evidence="11">
    <location>
        <begin position="83"/>
        <end position="86"/>
    </location>
    <ligand>
        <name>GTP</name>
        <dbReference type="ChEBI" id="CHEBI:37565"/>
    </ligand>
</feature>
<evidence type="ECO:0000256" key="9">
    <source>
        <dbReference type="ARBA" id="ARBA00023134"/>
    </source>
</evidence>
<feature type="binding site" evidence="11">
    <location>
        <position position="26"/>
    </location>
    <ligand>
        <name>GTP</name>
        <dbReference type="ChEBI" id="CHEBI:37565"/>
    </ligand>
</feature>
<protein>
    <submittedName>
        <fullName evidence="13">Uncharacterized protein</fullName>
    </submittedName>
</protein>
<evidence type="ECO:0000256" key="1">
    <source>
        <dbReference type="ARBA" id="ARBA00004555"/>
    </source>
</evidence>
<evidence type="ECO:0000256" key="3">
    <source>
        <dbReference type="ARBA" id="ARBA00022448"/>
    </source>
</evidence>
<name>A0A819STH0_9BILA</name>
<comment type="caution">
    <text evidence="13">The sequence shown here is derived from an EMBL/GenBank/DDBJ whole genome shotgun (WGS) entry which is preliminary data.</text>
</comment>
<comment type="subcellular location">
    <subcellularLocation>
        <location evidence="1">Golgi apparatus</location>
    </subcellularLocation>
</comment>
<keyword evidence="10" id="KW-0449">Lipoprotein</keyword>
<dbReference type="AlphaFoldDB" id="A0A819STH0"/>
<dbReference type="EMBL" id="CAJOBD010007040">
    <property type="protein sequence ID" value="CAF4076769.1"/>
    <property type="molecule type" value="Genomic_DNA"/>
</dbReference>
<evidence type="ECO:0000256" key="10">
    <source>
        <dbReference type="ARBA" id="ARBA00023288"/>
    </source>
</evidence>
<dbReference type="Pfam" id="PF00025">
    <property type="entry name" value="Arf"/>
    <property type="match status" value="1"/>
</dbReference>
<gene>
    <name evidence="13" type="ORF">JBS370_LOCUS30466</name>
</gene>
<dbReference type="InterPro" id="IPR006689">
    <property type="entry name" value="Small_GTPase_ARF/SAR"/>
</dbReference>
<evidence type="ECO:0000256" key="5">
    <source>
        <dbReference type="ARBA" id="ARBA00022741"/>
    </source>
</evidence>
<evidence type="ECO:0000313" key="14">
    <source>
        <dbReference type="Proteomes" id="UP000663836"/>
    </source>
</evidence>
<dbReference type="FunFam" id="3.40.50.300:FF:003500">
    <property type="entry name" value="ADP-ribosylation factor 1"/>
    <property type="match status" value="1"/>
</dbReference>
<dbReference type="GO" id="GO:0016192">
    <property type="term" value="P:vesicle-mediated transport"/>
    <property type="evidence" value="ECO:0007669"/>
    <property type="project" value="UniProtKB-KW"/>
</dbReference>
<dbReference type="Gene3D" id="3.40.50.300">
    <property type="entry name" value="P-loop containing nucleotide triphosphate hydrolases"/>
    <property type="match status" value="1"/>
</dbReference>
<keyword evidence="4" id="KW-0519">Myristate</keyword>
<proteinExistence type="inferred from homology"/>
<keyword evidence="7" id="KW-0653">Protein transport</keyword>
<keyword evidence="8" id="KW-0333">Golgi apparatus</keyword>
<sequence>MVPTIGLDVEIISVEDITLEVMNDGGRSVVRAAVQKFYYRDTYGLIFVVDSTDRERIDEARDTLHQLLNEEELRNKPILIFANKQDLSNSMSFDELRDKLNLTKLNGNTKWHLQSVCATQNEGLQEGTYTSPKPRALVSIDAKSVVGILFDDIPMDARDVAKRLLDEKNDDYWLQLATQQMQYTQVRLIFRPTYYEDIEPPTKRCTLSLTLPEFFEIKFLSSPYFATIDDHYLYVRNYTFHNILITDADSLAESDDRLTQINGSMTETFNMPVDPFLVVQRTGFACMGEAQWTPNSVDAETTEIFYDDTCDVEEPQAANLTGCQQCHCTYPLPNVSCVDALKQSVGHIEFDIVFKRIPDDPVLADQWRFPKEGPSINAFGEVAATNLFEYKPALTNIRFIYLYIEPDGCEIAEKCVTGSG</sequence>
<dbReference type="GO" id="GO:0015031">
    <property type="term" value="P:protein transport"/>
    <property type="evidence" value="ECO:0007669"/>
    <property type="project" value="UniProtKB-KW"/>
</dbReference>
<keyword evidence="5 11" id="KW-0547">Nucleotide-binding</keyword>
<dbReference type="SUPFAM" id="SSF52540">
    <property type="entry name" value="P-loop containing nucleoside triphosphate hydrolases"/>
    <property type="match status" value="1"/>
</dbReference>
<dbReference type="InterPro" id="IPR024156">
    <property type="entry name" value="Small_GTPase_ARF"/>
</dbReference>
<feature type="binding site" evidence="12">
    <location>
        <position position="4"/>
    </location>
    <ligand>
        <name>Mg(2+)</name>
        <dbReference type="ChEBI" id="CHEBI:18420"/>
    </ligand>
</feature>
<dbReference type="GO" id="GO:0046872">
    <property type="term" value="F:metal ion binding"/>
    <property type="evidence" value="ECO:0007669"/>
    <property type="project" value="UniProtKB-KW"/>
</dbReference>
<reference evidence="13" key="1">
    <citation type="submission" date="2021-02" db="EMBL/GenBank/DDBJ databases">
        <authorList>
            <person name="Nowell W R."/>
        </authorList>
    </citation>
    <scope>NUCLEOTIDE SEQUENCE</scope>
</reference>
<evidence type="ECO:0000256" key="7">
    <source>
        <dbReference type="ARBA" id="ARBA00022927"/>
    </source>
</evidence>
<evidence type="ECO:0000256" key="11">
    <source>
        <dbReference type="PIRSR" id="PIRSR606689-1"/>
    </source>
</evidence>
<evidence type="ECO:0000256" key="4">
    <source>
        <dbReference type="ARBA" id="ARBA00022707"/>
    </source>
</evidence>
<evidence type="ECO:0000256" key="2">
    <source>
        <dbReference type="ARBA" id="ARBA00010290"/>
    </source>
</evidence>
<evidence type="ECO:0000256" key="6">
    <source>
        <dbReference type="ARBA" id="ARBA00022892"/>
    </source>
</evidence>
<dbReference type="GO" id="GO:0003924">
    <property type="term" value="F:GTPase activity"/>
    <property type="evidence" value="ECO:0007669"/>
    <property type="project" value="InterPro"/>
</dbReference>
<dbReference type="InterPro" id="IPR027417">
    <property type="entry name" value="P-loop_NTPase"/>
</dbReference>
<keyword evidence="12" id="KW-0479">Metal-binding</keyword>
<dbReference type="Proteomes" id="UP000663836">
    <property type="component" value="Unassembled WGS sequence"/>
</dbReference>
<dbReference type="SMART" id="SM00177">
    <property type="entry name" value="ARF"/>
    <property type="match status" value="1"/>
</dbReference>
<organism evidence="13 14">
    <name type="scientific">Rotaria sordida</name>
    <dbReference type="NCBI Taxonomy" id="392033"/>
    <lineage>
        <taxon>Eukaryota</taxon>
        <taxon>Metazoa</taxon>
        <taxon>Spiralia</taxon>
        <taxon>Gnathifera</taxon>
        <taxon>Rotifera</taxon>
        <taxon>Eurotatoria</taxon>
        <taxon>Bdelloidea</taxon>
        <taxon>Philodinida</taxon>
        <taxon>Philodinidae</taxon>
        <taxon>Rotaria</taxon>
    </lineage>
</organism>